<feature type="region of interest" description="Disordered" evidence="13">
    <location>
        <begin position="595"/>
        <end position="648"/>
    </location>
</feature>
<organism evidence="14 15">
    <name type="scientific">Tetranychus urticae</name>
    <name type="common">Two-spotted spider mite</name>
    <dbReference type="NCBI Taxonomy" id="32264"/>
    <lineage>
        <taxon>Eukaryota</taxon>
        <taxon>Metazoa</taxon>
        <taxon>Ecdysozoa</taxon>
        <taxon>Arthropoda</taxon>
        <taxon>Chelicerata</taxon>
        <taxon>Arachnida</taxon>
        <taxon>Acari</taxon>
        <taxon>Acariformes</taxon>
        <taxon>Trombidiformes</taxon>
        <taxon>Prostigmata</taxon>
        <taxon>Eleutherengona</taxon>
        <taxon>Raphignathae</taxon>
        <taxon>Tetranychoidea</taxon>
        <taxon>Tetranychidae</taxon>
        <taxon>Tetranychus</taxon>
    </lineage>
</organism>
<proteinExistence type="inferred from homology"/>
<dbReference type="GO" id="GO:0007399">
    <property type="term" value="P:nervous system development"/>
    <property type="evidence" value="ECO:0007669"/>
    <property type="project" value="TreeGrafter"/>
</dbReference>
<dbReference type="AlphaFoldDB" id="T1JX53"/>
<keyword evidence="7" id="KW-0677">Repeat</keyword>
<protein>
    <submittedName>
        <fullName evidence="14">Uncharacterized protein</fullName>
    </submittedName>
</protein>
<evidence type="ECO:0000256" key="11">
    <source>
        <dbReference type="ARBA" id="ARBA00023212"/>
    </source>
</evidence>
<feature type="compositionally biased region" description="Low complexity" evidence="13">
    <location>
        <begin position="691"/>
        <end position="700"/>
    </location>
</feature>
<dbReference type="InterPro" id="IPR036322">
    <property type="entry name" value="WD40_repeat_dom_sf"/>
</dbReference>
<keyword evidence="4" id="KW-1003">Cell membrane</keyword>
<feature type="compositionally biased region" description="Polar residues" evidence="13">
    <location>
        <begin position="611"/>
        <end position="622"/>
    </location>
</feature>
<dbReference type="EMBL" id="CAEY01000824">
    <property type="status" value="NOT_ANNOTATED_CDS"/>
    <property type="molecule type" value="Genomic_DNA"/>
</dbReference>
<evidence type="ECO:0000256" key="5">
    <source>
        <dbReference type="ARBA" id="ARBA00022490"/>
    </source>
</evidence>
<comment type="subcellular location">
    <subcellularLocation>
        <location evidence="1">Cell membrane</location>
    </subcellularLocation>
    <subcellularLocation>
        <location evidence="2">Cytoplasm</location>
        <location evidence="2">Cytoskeleton</location>
        <location evidence="2">Cilium axoneme</location>
    </subcellularLocation>
</comment>
<keyword evidence="5" id="KW-0963">Cytoplasm</keyword>
<dbReference type="PANTHER" id="PTHR13667">
    <property type="entry name" value="HOMOLOC-13"/>
    <property type="match status" value="1"/>
</dbReference>
<evidence type="ECO:0000256" key="12">
    <source>
        <dbReference type="ARBA" id="ARBA00023273"/>
    </source>
</evidence>
<name>T1JX53_TETUR</name>
<dbReference type="STRING" id="32264.T1JX53"/>
<evidence type="ECO:0000256" key="4">
    <source>
        <dbReference type="ARBA" id="ARBA00022475"/>
    </source>
</evidence>
<comment type="similarity">
    <text evidence="3">Belongs to the WD repeat fritz family.</text>
</comment>
<dbReference type="Proteomes" id="UP000015104">
    <property type="component" value="Unassembled WGS sequence"/>
</dbReference>
<evidence type="ECO:0000256" key="3">
    <source>
        <dbReference type="ARBA" id="ARBA00006059"/>
    </source>
</evidence>
<dbReference type="GO" id="GO:0005886">
    <property type="term" value="C:plasma membrane"/>
    <property type="evidence" value="ECO:0007669"/>
    <property type="project" value="UniProtKB-SubCell"/>
</dbReference>
<dbReference type="Pfam" id="PF11768">
    <property type="entry name" value="Frtz"/>
    <property type="match status" value="2"/>
</dbReference>
<dbReference type="SUPFAM" id="SSF50978">
    <property type="entry name" value="WD40 repeat-like"/>
    <property type="match status" value="1"/>
</dbReference>
<evidence type="ECO:0000256" key="8">
    <source>
        <dbReference type="ARBA" id="ARBA00022794"/>
    </source>
</evidence>
<evidence type="ECO:0000313" key="14">
    <source>
        <dbReference type="EnsemblMetazoa" id="tetur02g10730.1"/>
    </source>
</evidence>
<evidence type="ECO:0000256" key="1">
    <source>
        <dbReference type="ARBA" id="ARBA00004236"/>
    </source>
</evidence>
<evidence type="ECO:0000256" key="9">
    <source>
        <dbReference type="ARBA" id="ARBA00023069"/>
    </source>
</evidence>
<feature type="region of interest" description="Disordered" evidence="13">
    <location>
        <begin position="682"/>
        <end position="702"/>
    </location>
</feature>
<evidence type="ECO:0000256" key="13">
    <source>
        <dbReference type="SAM" id="MobiDB-lite"/>
    </source>
</evidence>
<keyword evidence="9" id="KW-0969">Cilium</keyword>
<dbReference type="HOGENOM" id="CLU_338133_0_0_1"/>
<sequence>MFNLGSFKLFSPDSISKDLSSSDYAKTEKRLKELSSFLGLNNKQSWSSQLTSRVIPSTLNSVPASTTSGLNHQHILNSHQSSHFHPVFTSNDSVERIVSIHWNDVYKSLVVVLSNGLIASCFFHPSYLNCINYIYLDKYLIGKIKTEYMVDFIFDNRMIIISYTNPRITCILLDDGKRNKSWTSRKRKLFKLKSQNVKIIEHELDINCGRRAERHLLKSEIKNDDEDLLLVWWQNGSNTICPWSSPITSNKDFCNILIYNIIHNSFDLVGYASILNDILKICFCKRRINRLMTVESDGDHGSILFREYQINFIDECYVIEMVESIQLAVPCQVVKADINFNLNKVILLCEDRSVLVYSIDQNSIRYFQAPINAIDLVNSPSDSYFIMSDSFGQIMMYDYGLHVMPANYDDLFLREAFTGLSELKFLNNSLVCLRFMDDPNLMLIVLPNNLDYIGLIRSYVKHDYINEAIENVQLLNWNLNSYLAYSSLNIIFNHLLKTPLNTIKESQLQEALATFFIPKIPIAEDIIEEYQYEMHCIAKRFFYHLYRYSCLEKAFMLALDLKSRHLFLLLHKIAKERGNEKLAEVSLTNAHKFNHSSNTNNCAKNEPTKELPNSNHPRTLTTFKPVRKDQSSTHEPIPMYSSPRKRGELATNKVSKAGIVNPKIENPLNYQLSDTECNSFQAIHSQPDHGSSSYQSDQSSTETYKLFVPPPLPPVCKDKPQILMTPPPLPPKIKNRDKVKSQFENQLEANNFIYEAKAYSDLSETRDSNHIGKMMSRDIQDNPSSTPTEYQINQTIKANNESMNSMIPESEKQNVPLQINHLMKSHVNNDNPKIECIHYGLV</sequence>
<dbReference type="GO" id="GO:0045184">
    <property type="term" value="P:establishment of protein localization"/>
    <property type="evidence" value="ECO:0007669"/>
    <property type="project" value="TreeGrafter"/>
</dbReference>
<evidence type="ECO:0000256" key="2">
    <source>
        <dbReference type="ARBA" id="ARBA00004430"/>
    </source>
</evidence>
<evidence type="ECO:0000256" key="7">
    <source>
        <dbReference type="ARBA" id="ARBA00022737"/>
    </source>
</evidence>
<dbReference type="EnsemblMetazoa" id="tetur02g10730.1">
    <property type="protein sequence ID" value="tetur02g10730.1"/>
    <property type="gene ID" value="tetur02g10730"/>
</dbReference>
<dbReference type="PANTHER" id="PTHR13667:SF5">
    <property type="entry name" value="WD REPEAT-CONTAINING AND PLANAR CELL POLARITY EFFECTOR PROTEIN FRITZ HOMOLOG"/>
    <property type="match status" value="1"/>
</dbReference>
<keyword evidence="12" id="KW-0966">Cell projection</keyword>
<evidence type="ECO:0000313" key="15">
    <source>
        <dbReference type="Proteomes" id="UP000015104"/>
    </source>
</evidence>
<dbReference type="eggNOG" id="ENOG502QR8Y">
    <property type="taxonomic scope" value="Eukaryota"/>
</dbReference>
<keyword evidence="6" id="KW-0853">WD repeat</keyword>
<dbReference type="InterPro" id="IPR024511">
    <property type="entry name" value="Frtz"/>
</dbReference>
<keyword evidence="10" id="KW-0472">Membrane</keyword>
<evidence type="ECO:0000256" key="10">
    <source>
        <dbReference type="ARBA" id="ARBA00023136"/>
    </source>
</evidence>
<reference evidence="14" key="2">
    <citation type="submission" date="2015-06" db="UniProtKB">
        <authorList>
            <consortium name="EnsemblMetazoa"/>
        </authorList>
    </citation>
    <scope>IDENTIFICATION</scope>
</reference>
<dbReference type="GO" id="GO:0044782">
    <property type="term" value="P:cilium organization"/>
    <property type="evidence" value="ECO:0007669"/>
    <property type="project" value="TreeGrafter"/>
</dbReference>
<accession>T1JX53</accession>
<reference evidence="15" key="1">
    <citation type="submission" date="2011-08" db="EMBL/GenBank/DDBJ databases">
        <authorList>
            <person name="Rombauts S."/>
        </authorList>
    </citation>
    <scope>NUCLEOTIDE SEQUENCE</scope>
    <source>
        <strain evidence="15">London</strain>
    </source>
</reference>
<evidence type="ECO:0000256" key="6">
    <source>
        <dbReference type="ARBA" id="ARBA00022574"/>
    </source>
</evidence>
<dbReference type="GO" id="GO:0097541">
    <property type="term" value="C:axonemal basal plate"/>
    <property type="evidence" value="ECO:0007669"/>
    <property type="project" value="TreeGrafter"/>
</dbReference>
<keyword evidence="11" id="KW-0206">Cytoskeleton</keyword>
<keyword evidence="15" id="KW-1185">Reference proteome</keyword>
<keyword evidence="8" id="KW-0970">Cilium biogenesis/degradation</keyword>